<organism evidence="1 2">
    <name type="scientific">Saccharopolyspora thermophila</name>
    <dbReference type="NCBI Taxonomy" id="89367"/>
    <lineage>
        <taxon>Bacteria</taxon>
        <taxon>Bacillati</taxon>
        <taxon>Actinomycetota</taxon>
        <taxon>Actinomycetes</taxon>
        <taxon>Pseudonocardiales</taxon>
        <taxon>Pseudonocardiaceae</taxon>
        <taxon>Saccharopolyspora</taxon>
    </lineage>
</organism>
<evidence type="ECO:0000313" key="1">
    <source>
        <dbReference type="EMBL" id="GGI76815.1"/>
    </source>
</evidence>
<gene>
    <name evidence="1" type="ORF">GCM10011581_12410</name>
</gene>
<sequence length="93" mass="10029">MENGDIVPYSSSSPVASAQIEQRVRFFQYKPDIVATWCRVAHAIQRADADTVTAACGRAFYAHQVEECAPPDQAPGVCDLYGGCVDLSGVPPR</sequence>
<protein>
    <submittedName>
        <fullName evidence="1">Uncharacterized protein</fullName>
    </submittedName>
</protein>
<dbReference type="AlphaFoldDB" id="A0A917JLY4"/>
<name>A0A917JLY4_9PSEU</name>
<dbReference type="EMBL" id="BMMT01000002">
    <property type="protein sequence ID" value="GGI76815.1"/>
    <property type="molecule type" value="Genomic_DNA"/>
</dbReference>
<proteinExistence type="predicted"/>
<accession>A0A917JLY4</accession>
<reference evidence="1 2" key="1">
    <citation type="journal article" date="2014" name="Int. J. Syst. Evol. Microbiol.">
        <title>Complete genome sequence of Corynebacterium casei LMG S-19264T (=DSM 44701T), isolated from a smear-ripened cheese.</title>
        <authorList>
            <consortium name="US DOE Joint Genome Institute (JGI-PGF)"/>
            <person name="Walter F."/>
            <person name="Albersmeier A."/>
            <person name="Kalinowski J."/>
            <person name="Ruckert C."/>
        </authorList>
    </citation>
    <scope>NUCLEOTIDE SEQUENCE [LARGE SCALE GENOMIC DNA]</scope>
    <source>
        <strain evidence="1 2">CGMCC 4.7206</strain>
    </source>
</reference>
<dbReference type="Proteomes" id="UP000597989">
    <property type="component" value="Unassembled WGS sequence"/>
</dbReference>
<evidence type="ECO:0000313" key="2">
    <source>
        <dbReference type="Proteomes" id="UP000597989"/>
    </source>
</evidence>
<comment type="caution">
    <text evidence="1">The sequence shown here is derived from an EMBL/GenBank/DDBJ whole genome shotgun (WGS) entry which is preliminary data.</text>
</comment>